<dbReference type="SMART" id="SM00028">
    <property type="entry name" value="TPR"/>
    <property type="match status" value="2"/>
</dbReference>
<keyword evidence="8" id="KW-0256">Endoplasmic reticulum</keyword>
<dbReference type="FunFam" id="1.25.40.10:FF:000062">
    <property type="entry name" value="Signal recognition particle subunit SRP72"/>
    <property type="match status" value="1"/>
</dbReference>
<feature type="compositionally biased region" description="Polar residues" evidence="12">
    <location>
        <begin position="621"/>
        <end position="631"/>
    </location>
</feature>
<evidence type="ECO:0000256" key="2">
    <source>
        <dbReference type="ARBA" id="ARBA00004496"/>
    </source>
</evidence>
<evidence type="ECO:0000256" key="9">
    <source>
        <dbReference type="ARBA" id="ARBA00023135"/>
    </source>
</evidence>
<accession>A0A6F9DT13</accession>
<name>A0A6F9DT13_9ASCI</name>
<dbReference type="Gene3D" id="1.25.40.10">
    <property type="entry name" value="Tetratricopeptide repeat domain"/>
    <property type="match status" value="2"/>
</dbReference>
<evidence type="ECO:0000256" key="6">
    <source>
        <dbReference type="ARBA" id="ARBA00022737"/>
    </source>
</evidence>
<evidence type="ECO:0000256" key="4">
    <source>
        <dbReference type="ARBA" id="ARBA00018350"/>
    </source>
</evidence>
<keyword evidence="5 11" id="KW-0963">Cytoplasm</keyword>
<evidence type="ECO:0000256" key="3">
    <source>
        <dbReference type="ARBA" id="ARBA00007676"/>
    </source>
</evidence>
<feature type="compositionally biased region" description="Basic residues" evidence="12">
    <location>
        <begin position="604"/>
        <end position="615"/>
    </location>
</feature>
<evidence type="ECO:0000256" key="1">
    <source>
        <dbReference type="ARBA" id="ARBA00004240"/>
    </source>
</evidence>
<feature type="region of interest" description="Disordered" evidence="12">
    <location>
        <begin position="602"/>
        <end position="688"/>
    </location>
</feature>
<dbReference type="PIRSF" id="PIRSF038922">
    <property type="entry name" value="SRP72"/>
    <property type="match status" value="1"/>
</dbReference>
<comment type="function">
    <text evidence="11">Component of the signal recognition particle (SRP) complex, a ribonucleoprotein complex that mediates the cotranslational targeting of secretory and membrane proteins to the endoplasmic reticulum (ER).</text>
</comment>
<gene>
    <name evidence="14" type="primary">Srp72</name>
</gene>
<dbReference type="Pfam" id="PF17004">
    <property type="entry name" value="SRP_TPR_like"/>
    <property type="match status" value="1"/>
</dbReference>
<sequence>MAATPNLTALYGELNKFIHVSDYKQALKAANKIIHTKEGKEDVEAMHCKVVCMIQMSHFADALKFIETTPEIQELLIFEKAYCQYRLLKTDEALETLKYVKNPDIRTLELKAQVLYKLGNYQESLKIYKQLMKECTDDYEEERMTNLSAVHAALSAFENVETEIGFKVESYEQLYNKACWLLGRNRVEEAQKILEDAETACREVFADDPDMTEEDVEAEVSVIKVQLAYAMQLQGKLDEALVIYNQVIRSRPTDLGLVAVASNNIISINKDQNVFDSRKKMKATVAAGVENKLVPVQRKKIDFNRALLFMYSNQWEACRKLLKMMQREYQDSDIPCLIQAAQLCREKNANKAIEYLKSYITEHSDPDLSPKFDFTNIKLALIQLLLGQGELQQACDQIESLGEMCFTPGMVSCLVALHNAQAHDAQNAINVFTRAIEWHKSNKSSQATLTNLMWECSQFCLDHHKPKDAAEVLEAILRIDPKNVKVLAKLIYSYSQFNTSKAHQLSDDLPSLAELSVTVDVDELERNASRLAPRYVKKQKEKKEANESAPTQTKTGVVSEGSTNVDLKKIKKKKKKKNPAPKNFIAGYTADPERWLPLRERSYYKGRRKDRRKGGVGKGTQGSHFGSSDNYDMSHKPASATAQAPNSPKPGSDASGSQGNTPISSPKPTQVRGKKPINKKKKKGKGGW</sequence>
<dbReference type="Pfam" id="PF13174">
    <property type="entry name" value="TPR_6"/>
    <property type="match status" value="1"/>
</dbReference>
<dbReference type="AlphaFoldDB" id="A0A6F9DT13"/>
<proteinExistence type="evidence at transcript level"/>
<dbReference type="GO" id="GO:0008312">
    <property type="term" value="F:7S RNA binding"/>
    <property type="evidence" value="ECO:0007669"/>
    <property type="project" value="InterPro"/>
</dbReference>
<dbReference type="InterPro" id="IPR013699">
    <property type="entry name" value="Signal_recog_part_SRP72_RNA-bd"/>
</dbReference>
<evidence type="ECO:0000256" key="12">
    <source>
        <dbReference type="SAM" id="MobiDB-lite"/>
    </source>
</evidence>
<dbReference type="FunFam" id="1.25.40.10:FF:000191">
    <property type="entry name" value="Signal recognition particle subunit SRP72"/>
    <property type="match status" value="1"/>
</dbReference>
<dbReference type="EMBL" id="LR790712">
    <property type="protein sequence ID" value="CAB3266574.1"/>
    <property type="molecule type" value="mRNA"/>
</dbReference>
<feature type="region of interest" description="Disordered" evidence="12">
    <location>
        <begin position="535"/>
        <end position="563"/>
    </location>
</feature>
<dbReference type="GO" id="GO:0043022">
    <property type="term" value="F:ribosome binding"/>
    <property type="evidence" value="ECO:0007669"/>
    <property type="project" value="TreeGrafter"/>
</dbReference>
<protein>
    <recommendedName>
        <fullName evidence="4 11">Signal recognition particle subunit SRP72</fullName>
    </recommendedName>
</protein>
<dbReference type="InterPro" id="IPR026270">
    <property type="entry name" value="SRP72"/>
</dbReference>
<evidence type="ECO:0000256" key="11">
    <source>
        <dbReference type="PIRNR" id="PIRNR038922"/>
    </source>
</evidence>
<keyword evidence="9 11" id="KW-0733">Signal recognition particle</keyword>
<feature type="compositionally biased region" description="Polar residues" evidence="12">
    <location>
        <begin position="654"/>
        <end position="668"/>
    </location>
</feature>
<comment type="subcellular location">
    <subcellularLocation>
        <location evidence="2 11">Cytoplasm</location>
    </subcellularLocation>
    <subcellularLocation>
        <location evidence="1">Endoplasmic reticulum</location>
    </subcellularLocation>
</comment>
<dbReference type="GO" id="GO:0005786">
    <property type="term" value="C:signal recognition particle, endoplasmic reticulum targeting"/>
    <property type="evidence" value="ECO:0007669"/>
    <property type="project" value="UniProtKB-UniRule"/>
</dbReference>
<dbReference type="GO" id="GO:0006614">
    <property type="term" value="P:SRP-dependent cotranslational protein targeting to membrane"/>
    <property type="evidence" value="ECO:0007669"/>
    <property type="project" value="UniProtKB-UniRule"/>
</dbReference>
<feature type="compositionally biased region" description="Polar residues" evidence="12">
    <location>
        <begin position="548"/>
        <end position="563"/>
    </location>
</feature>
<keyword evidence="10 11" id="KW-0687">Ribonucleoprotein</keyword>
<comment type="similarity">
    <text evidence="3 11">Belongs to the SRP72 family.</text>
</comment>
<keyword evidence="6" id="KW-0677">Repeat</keyword>
<dbReference type="InterPro" id="IPR019734">
    <property type="entry name" value="TPR_rpt"/>
</dbReference>
<evidence type="ECO:0000256" key="5">
    <source>
        <dbReference type="ARBA" id="ARBA00022490"/>
    </source>
</evidence>
<dbReference type="GO" id="GO:0005783">
    <property type="term" value="C:endoplasmic reticulum"/>
    <property type="evidence" value="ECO:0007669"/>
    <property type="project" value="UniProtKB-SubCell"/>
</dbReference>
<feature type="domain" description="Signal recognition particle SRP72 subunit RNA-binding" evidence="13">
    <location>
        <begin position="554"/>
        <end position="605"/>
    </location>
</feature>
<dbReference type="InterPro" id="IPR011990">
    <property type="entry name" value="TPR-like_helical_dom_sf"/>
</dbReference>
<organism evidence="14">
    <name type="scientific">Phallusia mammillata</name>
    <dbReference type="NCBI Taxonomy" id="59560"/>
    <lineage>
        <taxon>Eukaryota</taxon>
        <taxon>Metazoa</taxon>
        <taxon>Chordata</taxon>
        <taxon>Tunicata</taxon>
        <taxon>Ascidiacea</taxon>
        <taxon>Phlebobranchia</taxon>
        <taxon>Ascidiidae</taxon>
        <taxon>Phallusia</taxon>
    </lineage>
</organism>
<evidence type="ECO:0000259" key="13">
    <source>
        <dbReference type="Pfam" id="PF08492"/>
    </source>
</evidence>
<evidence type="ECO:0000256" key="8">
    <source>
        <dbReference type="ARBA" id="ARBA00022824"/>
    </source>
</evidence>
<dbReference type="InterPro" id="IPR031545">
    <property type="entry name" value="SRP72_TPR-like"/>
</dbReference>
<evidence type="ECO:0000313" key="14">
    <source>
        <dbReference type="EMBL" id="CAB3266574.1"/>
    </source>
</evidence>
<feature type="compositionally biased region" description="Basic residues" evidence="12">
    <location>
        <begin position="672"/>
        <end position="688"/>
    </location>
</feature>
<dbReference type="SUPFAM" id="SSF48452">
    <property type="entry name" value="TPR-like"/>
    <property type="match status" value="1"/>
</dbReference>
<reference evidence="14" key="1">
    <citation type="submission" date="2020-04" db="EMBL/GenBank/DDBJ databases">
        <authorList>
            <person name="Neveu A P."/>
        </authorList>
    </citation>
    <scope>NUCLEOTIDE SEQUENCE</scope>
    <source>
        <tissue evidence="14">Whole embryo</tissue>
    </source>
</reference>
<evidence type="ECO:0000256" key="10">
    <source>
        <dbReference type="ARBA" id="ARBA00023274"/>
    </source>
</evidence>
<evidence type="ECO:0000256" key="7">
    <source>
        <dbReference type="ARBA" id="ARBA00022803"/>
    </source>
</evidence>
<dbReference type="PANTHER" id="PTHR14094">
    <property type="entry name" value="SIGNAL RECOGNITION PARTICLE 72"/>
    <property type="match status" value="1"/>
</dbReference>
<dbReference type="Pfam" id="PF08492">
    <property type="entry name" value="SRP72"/>
    <property type="match status" value="1"/>
</dbReference>
<dbReference type="PANTHER" id="PTHR14094:SF9">
    <property type="entry name" value="SIGNAL RECOGNITION PARTICLE SUBUNIT SRP72"/>
    <property type="match status" value="1"/>
</dbReference>
<keyword evidence="7" id="KW-0802">TPR repeat</keyword>